<sequence length="76" mass="8439">MRKVEISGAHNLVRGEDYVVMSWSTSCMVQCEIDIELKKLSYSLLISSATVVLSMLLRSMSGLLLNLDAVVYGLEK</sequence>
<reference evidence="2 3" key="1">
    <citation type="submission" date="2015-08" db="EMBL/GenBank/DDBJ databases">
        <title>Genome sequencing of Penicillium nordicum.</title>
        <authorList>
            <person name="Nguyen H.D."/>
            <person name="Seifert K.A."/>
        </authorList>
    </citation>
    <scope>NUCLEOTIDE SEQUENCE [LARGE SCALE GENOMIC DNA]</scope>
    <source>
        <strain evidence="2 3">DAOMC 185683</strain>
    </source>
</reference>
<keyword evidence="1" id="KW-0472">Membrane</keyword>
<comment type="caution">
    <text evidence="2">The sequence shown here is derived from an EMBL/GenBank/DDBJ whole genome shotgun (WGS) entry which is preliminary data.</text>
</comment>
<proteinExistence type="predicted"/>
<evidence type="ECO:0000313" key="2">
    <source>
        <dbReference type="EMBL" id="KOS41290.1"/>
    </source>
</evidence>
<name>A0A0M8P6B2_9EURO</name>
<evidence type="ECO:0000256" key="1">
    <source>
        <dbReference type="SAM" id="Phobius"/>
    </source>
</evidence>
<dbReference type="Proteomes" id="UP000037696">
    <property type="component" value="Unassembled WGS sequence"/>
</dbReference>
<keyword evidence="1" id="KW-0812">Transmembrane</keyword>
<dbReference type="AlphaFoldDB" id="A0A0M8P6B2"/>
<protein>
    <submittedName>
        <fullName evidence="2">Uncharacterized protein</fullName>
    </submittedName>
</protein>
<evidence type="ECO:0000313" key="3">
    <source>
        <dbReference type="Proteomes" id="UP000037696"/>
    </source>
</evidence>
<feature type="transmembrane region" description="Helical" evidence="1">
    <location>
        <begin position="40"/>
        <end position="57"/>
    </location>
</feature>
<accession>A0A0M8P6B2</accession>
<keyword evidence="1" id="KW-1133">Transmembrane helix</keyword>
<dbReference type="EMBL" id="LHQQ01000136">
    <property type="protein sequence ID" value="KOS41290.1"/>
    <property type="molecule type" value="Genomic_DNA"/>
</dbReference>
<keyword evidence="3" id="KW-1185">Reference proteome</keyword>
<gene>
    <name evidence="2" type="ORF">ACN38_g7849</name>
</gene>
<organism evidence="2 3">
    <name type="scientific">Penicillium nordicum</name>
    <dbReference type="NCBI Taxonomy" id="229535"/>
    <lineage>
        <taxon>Eukaryota</taxon>
        <taxon>Fungi</taxon>
        <taxon>Dikarya</taxon>
        <taxon>Ascomycota</taxon>
        <taxon>Pezizomycotina</taxon>
        <taxon>Eurotiomycetes</taxon>
        <taxon>Eurotiomycetidae</taxon>
        <taxon>Eurotiales</taxon>
        <taxon>Aspergillaceae</taxon>
        <taxon>Penicillium</taxon>
    </lineage>
</organism>